<dbReference type="Proteomes" id="UP001497522">
    <property type="component" value="Chromosome 14"/>
</dbReference>
<protein>
    <recommendedName>
        <fullName evidence="7">EamA domain-containing protein</fullName>
    </recommendedName>
</protein>
<evidence type="ECO:0000256" key="5">
    <source>
        <dbReference type="ARBA" id="ARBA00023136"/>
    </source>
</evidence>
<dbReference type="EMBL" id="OZ023715">
    <property type="protein sequence ID" value="CAK9864604.1"/>
    <property type="molecule type" value="Genomic_DNA"/>
</dbReference>
<evidence type="ECO:0000256" key="6">
    <source>
        <dbReference type="SAM" id="Phobius"/>
    </source>
</evidence>
<sequence>MLSPPSSAQFFTSHCIVFYAARFLSQQVTPVSSKPSKKKQKFSYNSLTLRIHVTLALLQVSYGGFQVLTRVALLGGLSQFVFAIYRNGIAALILAPFAYFLESNKRPSYFKFSDFLRFQALAFTGIVGSQQLFLAGLSLTSPMLAAVSQNMIPVCTFLLSAFLGLEDLHIRRRDGIAKVIGTVICVGGAVLMSLYKGEVLLVPSNVQPEVDDAIIIQPFTSLTMCLGTSVASMSISKFQLGCIFLVLNSVLWAVYLNLQVSTLKIFPAPLTVTVYTYLFGVIQVGILGAVFEGMPNFALTSFNELISVAYATLVASGINFLLQLWCVEKGGPFIVSLYVPIQMIVVAMLSILTLGDPLYMGIVLGGFFTLVGLYLVVYGQAHERWLKQLPAEGLDSTLDLERFGVVKEATDLRKPLLSF</sequence>
<dbReference type="InterPro" id="IPR030184">
    <property type="entry name" value="WAT1-related"/>
</dbReference>
<evidence type="ECO:0000313" key="9">
    <source>
        <dbReference type="Proteomes" id="UP001497522"/>
    </source>
</evidence>
<keyword evidence="5 6" id="KW-0472">Membrane</keyword>
<dbReference type="Pfam" id="PF00892">
    <property type="entry name" value="EamA"/>
    <property type="match status" value="2"/>
</dbReference>
<reference evidence="8" key="1">
    <citation type="submission" date="2024-03" db="EMBL/GenBank/DDBJ databases">
        <authorList>
            <consortium name="ELIXIR-Norway"/>
            <consortium name="Elixir Norway"/>
        </authorList>
    </citation>
    <scope>NUCLEOTIDE SEQUENCE</scope>
</reference>
<keyword evidence="4 6" id="KW-1133">Transmembrane helix</keyword>
<feature type="transmembrane region" description="Helical" evidence="6">
    <location>
        <begin position="270"/>
        <end position="291"/>
    </location>
</feature>
<organism evidence="8 9">
    <name type="scientific">Sphagnum jensenii</name>
    <dbReference type="NCBI Taxonomy" id="128206"/>
    <lineage>
        <taxon>Eukaryota</taxon>
        <taxon>Viridiplantae</taxon>
        <taxon>Streptophyta</taxon>
        <taxon>Embryophyta</taxon>
        <taxon>Bryophyta</taxon>
        <taxon>Sphagnophytina</taxon>
        <taxon>Sphagnopsida</taxon>
        <taxon>Sphagnales</taxon>
        <taxon>Sphagnaceae</taxon>
        <taxon>Sphagnum</taxon>
    </lineage>
</organism>
<comment type="similarity">
    <text evidence="2">Belongs to the drug/metabolite transporter (DMT) superfamily. Plant drug/metabolite exporter (P-DME) (TC 2.A.7.4) family.</text>
</comment>
<accession>A0ABP1APV7</accession>
<dbReference type="SUPFAM" id="SSF103481">
    <property type="entry name" value="Multidrug resistance efflux transporter EmrE"/>
    <property type="match status" value="2"/>
</dbReference>
<gene>
    <name evidence="8" type="ORF">CSSPJE1EN2_LOCUS7599</name>
</gene>
<feature type="transmembrane region" description="Helical" evidence="6">
    <location>
        <begin position="47"/>
        <end position="68"/>
    </location>
</feature>
<feature type="transmembrane region" description="Helical" evidence="6">
    <location>
        <begin position="175"/>
        <end position="195"/>
    </location>
</feature>
<evidence type="ECO:0000256" key="1">
    <source>
        <dbReference type="ARBA" id="ARBA00004141"/>
    </source>
</evidence>
<evidence type="ECO:0000259" key="7">
    <source>
        <dbReference type="Pfam" id="PF00892"/>
    </source>
</evidence>
<name>A0ABP1APV7_9BRYO</name>
<feature type="transmembrane region" description="Helical" evidence="6">
    <location>
        <begin position="143"/>
        <end position="163"/>
    </location>
</feature>
<dbReference type="PANTHER" id="PTHR31218">
    <property type="entry name" value="WAT1-RELATED PROTEIN"/>
    <property type="match status" value="1"/>
</dbReference>
<feature type="transmembrane region" description="Helical" evidence="6">
    <location>
        <begin position="333"/>
        <end position="352"/>
    </location>
</feature>
<feature type="transmembrane region" description="Helical" evidence="6">
    <location>
        <begin position="238"/>
        <end position="258"/>
    </location>
</feature>
<evidence type="ECO:0000256" key="3">
    <source>
        <dbReference type="ARBA" id="ARBA00022692"/>
    </source>
</evidence>
<feature type="transmembrane region" description="Helical" evidence="6">
    <location>
        <begin position="358"/>
        <end position="377"/>
    </location>
</feature>
<feature type="domain" description="EamA" evidence="7">
    <location>
        <begin position="55"/>
        <end position="193"/>
    </location>
</feature>
<dbReference type="InterPro" id="IPR000620">
    <property type="entry name" value="EamA_dom"/>
</dbReference>
<keyword evidence="9" id="KW-1185">Reference proteome</keyword>
<feature type="domain" description="EamA" evidence="7">
    <location>
        <begin position="240"/>
        <end position="377"/>
    </location>
</feature>
<feature type="transmembrane region" description="Helical" evidence="6">
    <location>
        <begin position="120"/>
        <end position="137"/>
    </location>
</feature>
<dbReference type="InterPro" id="IPR037185">
    <property type="entry name" value="EmrE-like"/>
</dbReference>
<keyword evidence="3 6" id="KW-0812">Transmembrane</keyword>
<feature type="transmembrane region" description="Helical" evidence="6">
    <location>
        <begin position="297"/>
        <end position="321"/>
    </location>
</feature>
<evidence type="ECO:0000256" key="2">
    <source>
        <dbReference type="ARBA" id="ARBA00007635"/>
    </source>
</evidence>
<proteinExistence type="inferred from homology"/>
<evidence type="ECO:0000256" key="4">
    <source>
        <dbReference type="ARBA" id="ARBA00022989"/>
    </source>
</evidence>
<feature type="transmembrane region" description="Helical" evidence="6">
    <location>
        <begin position="80"/>
        <end position="100"/>
    </location>
</feature>
<evidence type="ECO:0000313" key="8">
    <source>
        <dbReference type="EMBL" id="CAK9864604.1"/>
    </source>
</evidence>
<comment type="subcellular location">
    <subcellularLocation>
        <location evidence="1">Membrane</location>
        <topology evidence="1">Multi-pass membrane protein</topology>
    </subcellularLocation>
</comment>